<sequence length="380" mass="41676">MPATPSNQGKKRRCQTDQQISLLYALHLSECCMPPTSVSAQQSCTPLLPKQGWLKLSEPSFTQTDSFLSQHQPNFCTLSVSQESDLKLASYLAKDNLPPELLPISQSNPSDSNISISCLPSLIGTTPPQNTSSRETNNSKKYLATEISVRGPVTPASDIYSLARLIETTLTEPVCLTSNDTTCQLLIQDRNSKQQKPRRTRLLHSKLVSGSCHSIPRIANTSGTSTRFLRSASPLSSPSQSVSRSPSCSSEVSSTKISQNNDISKSYFGAANHGCLTFTTPSKASDSISTTSPPTGQEDRTFNTRMKMVAEQNSISEHHKRFKSSALGARITCNSWATSREFVLNSLRPTLAAALREKPEDRLSLDQLHRVLVHVFWTTD</sequence>
<feature type="compositionally biased region" description="Low complexity" evidence="1">
    <location>
        <begin position="231"/>
        <end position="254"/>
    </location>
</feature>
<accession>A0A448WVF1</accession>
<comment type="caution">
    <text evidence="2">The sequence shown here is derived from an EMBL/GenBank/DDBJ whole genome shotgun (WGS) entry which is preliminary data.</text>
</comment>
<evidence type="ECO:0000313" key="3">
    <source>
        <dbReference type="Proteomes" id="UP000784294"/>
    </source>
</evidence>
<dbReference type="AlphaFoldDB" id="A0A448WVF1"/>
<gene>
    <name evidence="2" type="ORF">PXEA_LOCUS14638</name>
</gene>
<proteinExistence type="predicted"/>
<dbReference type="EMBL" id="CAAALY010050092">
    <property type="protein sequence ID" value="VEL21198.1"/>
    <property type="molecule type" value="Genomic_DNA"/>
</dbReference>
<dbReference type="SUPFAM" id="SSF56112">
    <property type="entry name" value="Protein kinase-like (PK-like)"/>
    <property type="match status" value="1"/>
</dbReference>
<evidence type="ECO:0000256" key="1">
    <source>
        <dbReference type="SAM" id="MobiDB-lite"/>
    </source>
</evidence>
<dbReference type="Proteomes" id="UP000784294">
    <property type="component" value="Unassembled WGS sequence"/>
</dbReference>
<dbReference type="InterPro" id="IPR011009">
    <property type="entry name" value="Kinase-like_dom_sf"/>
</dbReference>
<feature type="region of interest" description="Disordered" evidence="1">
    <location>
        <begin position="223"/>
        <end position="256"/>
    </location>
</feature>
<reference evidence="2" key="1">
    <citation type="submission" date="2018-11" db="EMBL/GenBank/DDBJ databases">
        <authorList>
            <consortium name="Pathogen Informatics"/>
        </authorList>
    </citation>
    <scope>NUCLEOTIDE SEQUENCE</scope>
</reference>
<name>A0A448WVF1_9PLAT</name>
<evidence type="ECO:0000313" key="2">
    <source>
        <dbReference type="EMBL" id="VEL21198.1"/>
    </source>
</evidence>
<organism evidence="2 3">
    <name type="scientific">Protopolystoma xenopodis</name>
    <dbReference type="NCBI Taxonomy" id="117903"/>
    <lineage>
        <taxon>Eukaryota</taxon>
        <taxon>Metazoa</taxon>
        <taxon>Spiralia</taxon>
        <taxon>Lophotrochozoa</taxon>
        <taxon>Platyhelminthes</taxon>
        <taxon>Monogenea</taxon>
        <taxon>Polyopisthocotylea</taxon>
        <taxon>Polystomatidea</taxon>
        <taxon>Polystomatidae</taxon>
        <taxon>Protopolystoma</taxon>
    </lineage>
</organism>
<keyword evidence="3" id="KW-1185">Reference proteome</keyword>
<protein>
    <submittedName>
        <fullName evidence="2">Uncharacterized protein</fullName>
    </submittedName>
</protein>
<dbReference type="OrthoDB" id="194358at2759"/>